<reference evidence="2" key="1">
    <citation type="submission" date="2019-07" db="EMBL/GenBank/DDBJ databases">
        <title>Hyphodiscus hymeniophilus genome sequencing and assembly.</title>
        <authorList>
            <person name="Kramer G."/>
            <person name="Nodwell J."/>
        </authorList>
    </citation>
    <scope>NUCLEOTIDE SEQUENCE</scope>
    <source>
        <strain evidence="2">ATCC 34498</strain>
    </source>
</reference>
<dbReference type="OrthoDB" id="184880at2759"/>
<dbReference type="CDD" id="cd02440">
    <property type="entry name" value="AdoMet_MTases"/>
    <property type="match status" value="1"/>
</dbReference>
<dbReference type="Pfam" id="PF13649">
    <property type="entry name" value="Methyltransf_25"/>
    <property type="match status" value="1"/>
</dbReference>
<dbReference type="EMBL" id="VNKQ01000002">
    <property type="protein sequence ID" value="KAG0652836.1"/>
    <property type="molecule type" value="Genomic_DNA"/>
</dbReference>
<gene>
    <name evidence="2" type="ORF">D0Z07_0010</name>
</gene>
<feature type="domain" description="Methyltransferase" evidence="1">
    <location>
        <begin position="46"/>
        <end position="141"/>
    </location>
</feature>
<protein>
    <submittedName>
        <fullName evidence="2">N-methyltransferase</fullName>
    </submittedName>
</protein>
<dbReference type="PANTHER" id="PTHR43591:SF110">
    <property type="entry name" value="RHODANESE DOMAIN-CONTAINING PROTEIN"/>
    <property type="match status" value="1"/>
</dbReference>
<dbReference type="InterPro" id="IPR029063">
    <property type="entry name" value="SAM-dependent_MTases_sf"/>
</dbReference>
<dbReference type="AlphaFoldDB" id="A0A9P6VQI7"/>
<dbReference type="PANTHER" id="PTHR43591">
    <property type="entry name" value="METHYLTRANSFERASE"/>
    <property type="match status" value="1"/>
</dbReference>
<evidence type="ECO:0000313" key="2">
    <source>
        <dbReference type="EMBL" id="KAG0652836.1"/>
    </source>
</evidence>
<comment type="caution">
    <text evidence="2">The sequence shown here is derived from an EMBL/GenBank/DDBJ whole genome shotgun (WGS) entry which is preliminary data.</text>
</comment>
<dbReference type="SUPFAM" id="SSF53335">
    <property type="entry name" value="S-adenosyl-L-methionine-dependent methyltransferases"/>
    <property type="match status" value="1"/>
</dbReference>
<organism evidence="2 3">
    <name type="scientific">Hyphodiscus hymeniophilus</name>
    <dbReference type="NCBI Taxonomy" id="353542"/>
    <lineage>
        <taxon>Eukaryota</taxon>
        <taxon>Fungi</taxon>
        <taxon>Dikarya</taxon>
        <taxon>Ascomycota</taxon>
        <taxon>Pezizomycotina</taxon>
        <taxon>Leotiomycetes</taxon>
        <taxon>Helotiales</taxon>
        <taxon>Hyphodiscaceae</taxon>
        <taxon>Hyphodiscus</taxon>
    </lineage>
</organism>
<dbReference type="Proteomes" id="UP000785200">
    <property type="component" value="Unassembled WGS sequence"/>
</dbReference>
<dbReference type="Gene3D" id="3.40.50.150">
    <property type="entry name" value="Vaccinia Virus protein VP39"/>
    <property type="match status" value="1"/>
</dbReference>
<keyword evidence="3" id="KW-1185">Reference proteome</keyword>
<accession>A0A9P6VQI7</accession>
<proteinExistence type="predicted"/>
<evidence type="ECO:0000313" key="3">
    <source>
        <dbReference type="Proteomes" id="UP000785200"/>
    </source>
</evidence>
<name>A0A9P6VQI7_9HELO</name>
<dbReference type="InterPro" id="IPR041698">
    <property type="entry name" value="Methyltransf_25"/>
</dbReference>
<sequence length="284" mass="31594">MTDSKYLLNRDAKESARLIEQHEWLKQLLGCNVHPRIPVDKPALRIADVATGTSIWLLDLAKTLPSDAQLYGFDISTAQFPSPAARPSNVFLHEQSVTNPFPTQYHGFFDIVAVRLITAGLRGDDWDAAVQNLNALLKPGGYLQWIEPVHSSLKVFTAVGQVGTQNSATREAVGLFLDAYKKTLYPGPLQIQDLCQKYGLEEVAAEVFASDHFPDMEKVRSQGKAFLSGALVAMSSFLVNDEGKKLTAEYIDHVVKQSMVELDGDIYLHSEMQFIVRRKPTMNT</sequence>
<evidence type="ECO:0000259" key="1">
    <source>
        <dbReference type="Pfam" id="PF13649"/>
    </source>
</evidence>